<dbReference type="PANTHER" id="PTHR24326:SF522">
    <property type="entry name" value="HOMEOBOX-LEUCINE ZIPPER PROTEIN ATHB-52"/>
    <property type="match status" value="1"/>
</dbReference>
<evidence type="ECO:0000256" key="11">
    <source>
        <dbReference type="SAM" id="Coils"/>
    </source>
</evidence>
<organism evidence="13 14">
    <name type="scientific">Salvia divinorum</name>
    <name type="common">Maria pastora</name>
    <name type="synonym">Diviner's sage</name>
    <dbReference type="NCBI Taxonomy" id="28513"/>
    <lineage>
        <taxon>Eukaryota</taxon>
        <taxon>Viridiplantae</taxon>
        <taxon>Streptophyta</taxon>
        <taxon>Embryophyta</taxon>
        <taxon>Tracheophyta</taxon>
        <taxon>Spermatophyta</taxon>
        <taxon>Magnoliopsida</taxon>
        <taxon>eudicotyledons</taxon>
        <taxon>Gunneridae</taxon>
        <taxon>Pentapetalae</taxon>
        <taxon>asterids</taxon>
        <taxon>lamiids</taxon>
        <taxon>Lamiales</taxon>
        <taxon>Lamiaceae</taxon>
        <taxon>Nepetoideae</taxon>
        <taxon>Mentheae</taxon>
        <taxon>Salviinae</taxon>
        <taxon>Salvia</taxon>
        <taxon>Salvia subgen. Calosphace</taxon>
    </lineage>
</organism>
<comment type="function">
    <text evidence="10">Transcription factor.</text>
</comment>
<evidence type="ECO:0000256" key="9">
    <source>
        <dbReference type="RuleBase" id="RU000682"/>
    </source>
</evidence>
<feature type="coiled-coil region" evidence="11">
    <location>
        <begin position="63"/>
        <end position="111"/>
    </location>
</feature>
<sequence>MDQFPYHAIPKQQNKEKKRLGEEQVRLLEWNFNFNKKLDPEHKSRLALELGIPPRQVAIWYQNKRARDKIQGLEVEHKGLQVQLESVLIDNSRLRKEVERLKVELTRAQGATRPTFTSLNSSTFGVSSRVQDSFYD</sequence>
<comment type="caution">
    <text evidence="13">The sequence shown here is derived from an EMBL/GenBank/DDBJ whole genome shotgun (WGS) entry which is preliminary data.</text>
</comment>
<keyword evidence="3 8" id="KW-0238">DNA-binding</keyword>
<keyword evidence="5 10" id="KW-0804">Transcription</keyword>
<comment type="subcellular location">
    <subcellularLocation>
        <location evidence="1 8 9">Nucleus</location>
    </subcellularLocation>
</comment>
<reference evidence="13 14" key="1">
    <citation type="submission" date="2024-06" db="EMBL/GenBank/DDBJ databases">
        <title>A chromosome level genome sequence of Diviner's sage (Salvia divinorum).</title>
        <authorList>
            <person name="Ford S.A."/>
            <person name="Ro D.-K."/>
            <person name="Ness R.W."/>
            <person name="Phillips M.A."/>
        </authorList>
    </citation>
    <scope>NUCLEOTIDE SEQUENCE [LARGE SCALE GENOMIC DNA]</scope>
    <source>
        <strain evidence="13">SAF-2024a</strain>
        <tissue evidence="13">Leaf</tissue>
    </source>
</reference>
<evidence type="ECO:0000256" key="4">
    <source>
        <dbReference type="ARBA" id="ARBA00023155"/>
    </source>
</evidence>
<dbReference type="CDD" id="cd00086">
    <property type="entry name" value="homeodomain"/>
    <property type="match status" value="1"/>
</dbReference>
<dbReference type="PROSITE" id="PS00027">
    <property type="entry name" value="HOMEOBOX_1"/>
    <property type="match status" value="1"/>
</dbReference>
<gene>
    <name evidence="13" type="ORF">AAHA92_10512</name>
</gene>
<evidence type="ECO:0000313" key="13">
    <source>
        <dbReference type="EMBL" id="KAL1560281.1"/>
    </source>
</evidence>
<keyword evidence="2 10" id="KW-0805">Transcription regulation</keyword>
<keyword evidence="11" id="KW-0175">Coiled coil</keyword>
<dbReference type="Proteomes" id="UP001567538">
    <property type="component" value="Unassembled WGS sequence"/>
</dbReference>
<keyword evidence="4 8" id="KW-0371">Homeobox</keyword>
<protein>
    <recommendedName>
        <fullName evidence="10">Homeobox-leucine zipper protein</fullName>
    </recommendedName>
    <alternativeName>
        <fullName evidence="10">HD-ZIP protein</fullName>
    </alternativeName>
    <alternativeName>
        <fullName evidence="10">Homeodomain transcription factor</fullName>
    </alternativeName>
</protein>
<name>A0ABD1HUW8_SALDI</name>
<dbReference type="SMART" id="SM00389">
    <property type="entry name" value="HOX"/>
    <property type="match status" value="1"/>
</dbReference>
<evidence type="ECO:0000256" key="7">
    <source>
        <dbReference type="ARBA" id="ARBA00025748"/>
    </source>
</evidence>
<evidence type="ECO:0000256" key="3">
    <source>
        <dbReference type="ARBA" id="ARBA00023125"/>
    </source>
</evidence>
<keyword evidence="6 8" id="KW-0539">Nucleus</keyword>
<dbReference type="PROSITE" id="PS50071">
    <property type="entry name" value="HOMEOBOX_2"/>
    <property type="match status" value="1"/>
</dbReference>
<evidence type="ECO:0000256" key="5">
    <source>
        <dbReference type="ARBA" id="ARBA00023163"/>
    </source>
</evidence>
<dbReference type="SUPFAM" id="SSF46689">
    <property type="entry name" value="Homeodomain-like"/>
    <property type="match status" value="1"/>
</dbReference>
<evidence type="ECO:0000256" key="8">
    <source>
        <dbReference type="PROSITE-ProRule" id="PRU00108"/>
    </source>
</evidence>
<dbReference type="InterPro" id="IPR009057">
    <property type="entry name" value="Homeodomain-like_sf"/>
</dbReference>
<dbReference type="InterPro" id="IPR001356">
    <property type="entry name" value="HD"/>
</dbReference>
<dbReference type="Gene3D" id="1.10.10.60">
    <property type="entry name" value="Homeodomain-like"/>
    <property type="match status" value="1"/>
</dbReference>
<evidence type="ECO:0000256" key="1">
    <source>
        <dbReference type="ARBA" id="ARBA00004123"/>
    </source>
</evidence>
<dbReference type="InterPro" id="IPR017970">
    <property type="entry name" value="Homeobox_CS"/>
</dbReference>
<comment type="similarity">
    <text evidence="7 10">Belongs to the HD-ZIP homeobox family. Class I subfamily.</text>
</comment>
<proteinExistence type="inferred from homology"/>
<dbReference type="AlphaFoldDB" id="A0ABD1HUW8"/>
<accession>A0ABD1HUW8</accession>
<dbReference type="GO" id="GO:0000981">
    <property type="term" value="F:DNA-binding transcription factor activity, RNA polymerase II-specific"/>
    <property type="evidence" value="ECO:0007669"/>
    <property type="project" value="UniProtKB-UniRule"/>
</dbReference>
<dbReference type="PANTHER" id="PTHR24326">
    <property type="entry name" value="HOMEOBOX-LEUCINE ZIPPER PROTEIN"/>
    <property type="match status" value="1"/>
</dbReference>
<evidence type="ECO:0000256" key="6">
    <source>
        <dbReference type="ARBA" id="ARBA00023242"/>
    </source>
</evidence>
<evidence type="ECO:0000259" key="12">
    <source>
        <dbReference type="PROSITE" id="PS50071"/>
    </source>
</evidence>
<dbReference type="GO" id="GO:0003677">
    <property type="term" value="F:DNA binding"/>
    <property type="evidence" value="ECO:0007669"/>
    <property type="project" value="UniProtKB-UniRule"/>
</dbReference>
<keyword evidence="14" id="KW-1185">Reference proteome</keyword>
<feature type="DNA-binding region" description="Homeobox" evidence="8">
    <location>
        <begin position="13"/>
        <end position="72"/>
    </location>
</feature>
<evidence type="ECO:0000256" key="10">
    <source>
        <dbReference type="RuleBase" id="RU369038"/>
    </source>
</evidence>
<evidence type="ECO:0000313" key="14">
    <source>
        <dbReference type="Proteomes" id="UP001567538"/>
    </source>
</evidence>
<dbReference type="Pfam" id="PF00046">
    <property type="entry name" value="Homeodomain"/>
    <property type="match status" value="1"/>
</dbReference>
<evidence type="ECO:0000256" key="2">
    <source>
        <dbReference type="ARBA" id="ARBA00023015"/>
    </source>
</evidence>
<dbReference type="InterPro" id="IPR045224">
    <property type="entry name" value="HDZip_class_I_plant"/>
</dbReference>
<feature type="domain" description="Homeobox" evidence="12">
    <location>
        <begin position="11"/>
        <end position="71"/>
    </location>
</feature>
<dbReference type="GO" id="GO:0005634">
    <property type="term" value="C:nucleus"/>
    <property type="evidence" value="ECO:0007669"/>
    <property type="project" value="UniProtKB-SubCell"/>
</dbReference>
<dbReference type="EMBL" id="JBEAFC010000004">
    <property type="protein sequence ID" value="KAL1560281.1"/>
    <property type="molecule type" value="Genomic_DNA"/>
</dbReference>